<reference evidence="6 7" key="1">
    <citation type="submission" date="2017-05" db="EMBL/GenBank/DDBJ databases">
        <authorList>
            <person name="Varghese N."/>
            <person name="Submissions S."/>
        </authorList>
    </citation>
    <scope>NUCLEOTIDE SEQUENCE [LARGE SCALE GENOMIC DNA]</scope>
    <source>
        <strain evidence="6 7">DSM 15949</strain>
    </source>
</reference>
<evidence type="ECO:0000256" key="5">
    <source>
        <dbReference type="ARBA" id="ARBA00023235"/>
    </source>
</evidence>
<dbReference type="Pfam" id="PF00300">
    <property type="entry name" value="His_Phos_1"/>
    <property type="match status" value="1"/>
</dbReference>
<dbReference type="InterPro" id="IPR005952">
    <property type="entry name" value="Phosphogly_mut1"/>
</dbReference>
<comment type="similarity">
    <text evidence="1">Belongs to the phosphoglycerate mutase family. BPG-dependent PGAM subfamily.</text>
</comment>
<name>A0ABY1NHC8_9HYPH</name>
<proteinExistence type="inferred from homology"/>
<dbReference type="RefSeq" id="WP_155191660.1">
    <property type="nucleotide sequence ID" value="NZ_BAAAEA010000001.1"/>
</dbReference>
<keyword evidence="4" id="KW-0324">Glycolysis</keyword>
<accession>A0ABY1NHC8</accession>
<gene>
    <name evidence="6" type="ORF">SAMN06265374_1118</name>
</gene>
<dbReference type="Gene3D" id="3.40.50.1240">
    <property type="entry name" value="Phosphoglycerate mutase-like"/>
    <property type="match status" value="1"/>
</dbReference>
<evidence type="ECO:0000313" key="7">
    <source>
        <dbReference type="Proteomes" id="UP001157914"/>
    </source>
</evidence>
<dbReference type="EMBL" id="FXTT01000001">
    <property type="protein sequence ID" value="SMP09475.1"/>
    <property type="molecule type" value="Genomic_DNA"/>
</dbReference>
<dbReference type="EC" id="5.4.2.11" evidence="2"/>
<comment type="caution">
    <text evidence="6">The sequence shown here is derived from an EMBL/GenBank/DDBJ whole genome shotgun (WGS) entry which is preliminary data.</text>
</comment>
<evidence type="ECO:0000256" key="3">
    <source>
        <dbReference type="ARBA" id="ARBA00022432"/>
    </source>
</evidence>
<dbReference type="Proteomes" id="UP001157914">
    <property type="component" value="Unassembled WGS sequence"/>
</dbReference>
<organism evidence="6 7">
    <name type="scientific">Roseibium denhamense</name>
    <dbReference type="NCBI Taxonomy" id="76305"/>
    <lineage>
        <taxon>Bacteria</taxon>
        <taxon>Pseudomonadati</taxon>
        <taxon>Pseudomonadota</taxon>
        <taxon>Alphaproteobacteria</taxon>
        <taxon>Hyphomicrobiales</taxon>
        <taxon>Stappiaceae</taxon>
        <taxon>Roseibium</taxon>
    </lineage>
</organism>
<dbReference type="SUPFAM" id="SSF53254">
    <property type="entry name" value="Phosphoglycerate mutase-like"/>
    <property type="match status" value="1"/>
</dbReference>
<protein>
    <recommendedName>
        <fullName evidence="2">phosphoglycerate mutase (2,3-diphosphoglycerate-dependent)</fullName>
        <ecNumber evidence="2">5.4.2.11</ecNumber>
    </recommendedName>
</protein>
<dbReference type="CDD" id="cd07067">
    <property type="entry name" value="HP_PGM_like"/>
    <property type="match status" value="1"/>
</dbReference>
<dbReference type="InterPro" id="IPR029033">
    <property type="entry name" value="His_PPase_superfam"/>
</dbReference>
<sequence>MTDRFAILVRHGDYHQRPDTPSALQPYGLTETGSRQAEACGAEIASLAQENGWQLSTKVLCSRQLRAWQTATQMLPALSMGTGSQFIVEETEALAERSVGALANLTLSEIEDILDTDPRFTPPPANWKSDSHFKLPVQGAESLIEAGRRVAAVLETEVETLAADTSANAQIFVGHGASIRHAALHLDVLRPEEIQSLSMHHARPVVLRFSRDNGWSHAAGDWKQRSHKAAPLD</sequence>
<evidence type="ECO:0000256" key="2">
    <source>
        <dbReference type="ARBA" id="ARBA00012028"/>
    </source>
</evidence>
<evidence type="ECO:0000313" key="6">
    <source>
        <dbReference type="EMBL" id="SMP09475.1"/>
    </source>
</evidence>
<dbReference type="InterPro" id="IPR013078">
    <property type="entry name" value="His_Pase_superF_clade-1"/>
</dbReference>
<dbReference type="SMART" id="SM00855">
    <property type="entry name" value="PGAM"/>
    <property type="match status" value="1"/>
</dbReference>
<keyword evidence="7" id="KW-1185">Reference proteome</keyword>
<keyword evidence="3" id="KW-0312">Gluconeogenesis</keyword>
<keyword evidence="5" id="KW-0413">Isomerase</keyword>
<dbReference type="PANTHER" id="PTHR11931">
    <property type="entry name" value="PHOSPHOGLYCERATE MUTASE"/>
    <property type="match status" value="1"/>
</dbReference>
<evidence type="ECO:0000256" key="1">
    <source>
        <dbReference type="ARBA" id="ARBA00006717"/>
    </source>
</evidence>
<evidence type="ECO:0000256" key="4">
    <source>
        <dbReference type="ARBA" id="ARBA00023152"/>
    </source>
</evidence>